<feature type="compositionally biased region" description="Pro residues" evidence="1">
    <location>
        <begin position="117"/>
        <end position="132"/>
    </location>
</feature>
<feature type="region of interest" description="Disordered" evidence="1">
    <location>
        <begin position="1"/>
        <end position="79"/>
    </location>
</feature>
<sequence length="286" mass="30304">LRSAPRSLGWVSSDAAAATLPESGESTPPTTRVNMSFTGPRRRGKGAANQRARIPVSRPAGHAPFLTKSRPLSSGPFPACVGPGEFKGKVLEETSETPVEMEQQKEGAGPEGNNLPLPSPGPESWPPAPFPALSPSLLGTPDPAHLGLPESLSSVTVPIRLDALSYLLHSALLGAYSLQQSLPSCPCSQQACCTRPCTTKRPCQGRGGWEVWRRPGRGQGQQRWGPGRAEQPERSWVGDSGAGPKTPPMMPPSPPTPPAQDGKREPRGPETPLDTPPAAEDWEAEY</sequence>
<comment type="caution">
    <text evidence="2">The sequence shown here is derived from an EMBL/GenBank/DDBJ whole genome shotgun (WGS) entry which is preliminary data.</text>
</comment>
<protein>
    <submittedName>
        <fullName evidence="2">Uncharacterized protein</fullName>
    </submittedName>
</protein>
<feature type="compositionally biased region" description="Polar residues" evidence="1">
    <location>
        <begin position="24"/>
        <end position="37"/>
    </location>
</feature>
<dbReference type="Pfam" id="PF17703">
    <property type="entry name" value="C19orf84"/>
    <property type="match status" value="1"/>
</dbReference>
<name>A0A7J7ENU4_DICBM</name>
<organism evidence="2 3">
    <name type="scientific">Diceros bicornis minor</name>
    <name type="common">South-central black rhinoceros</name>
    <dbReference type="NCBI Taxonomy" id="77932"/>
    <lineage>
        <taxon>Eukaryota</taxon>
        <taxon>Metazoa</taxon>
        <taxon>Chordata</taxon>
        <taxon>Craniata</taxon>
        <taxon>Vertebrata</taxon>
        <taxon>Euteleostomi</taxon>
        <taxon>Mammalia</taxon>
        <taxon>Eutheria</taxon>
        <taxon>Laurasiatheria</taxon>
        <taxon>Perissodactyla</taxon>
        <taxon>Rhinocerotidae</taxon>
        <taxon>Diceros</taxon>
    </lineage>
</organism>
<dbReference type="AlphaFoldDB" id="A0A7J7ENU4"/>
<evidence type="ECO:0000313" key="2">
    <source>
        <dbReference type="EMBL" id="KAF5917116.1"/>
    </source>
</evidence>
<feature type="region of interest" description="Disordered" evidence="1">
    <location>
        <begin position="204"/>
        <end position="286"/>
    </location>
</feature>
<evidence type="ECO:0000313" key="3">
    <source>
        <dbReference type="Proteomes" id="UP000551758"/>
    </source>
</evidence>
<proteinExistence type="predicted"/>
<gene>
    <name evidence="2" type="ORF">HPG69_014046</name>
</gene>
<dbReference type="InterPro" id="IPR040606">
    <property type="entry name" value="C19orf84"/>
</dbReference>
<evidence type="ECO:0000256" key="1">
    <source>
        <dbReference type="SAM" id="MobiDB-lite"/>
    </source>
</evidence>
<feature type="non-terminal residue" evidence="2">
    <location>
        <position position="286"/>
    </location>
</feature>
<accession>A0A7J7ENU4</accession>
<keyword evidence="3" id="KW-1185">Reference proteome</keyword>
<dbReference type="EMBL" id="JACDTQ010002604">
    <property type="protein sequence ID" value="KAF5917116.1"/>
    <property type="molecule type" value="Genomic_DNA"/>
</dbReference>
<reference evidence="2 3" key="1">
    <citation type="journal article" date="2020" name="Mol. Biol. Evol.">
        <title>Interspecific Gene Flow and the Evolution of Specialization in Black and White Rhinoceros.</title>
        <authorList>
            <person name="Moodley Y."/>
            <person name="Westbury M.V."/>
            <person name="Russo I.M."/>
            <person name="Gopalakrishnan S."/>
            <person name="Rakotoarivelo A."/>
            <person name="Olsen R.A."/>
            <person name="Prost S."/>
            <person name="Tunstall T."/>
            <person name="Ryder O.A."/>
            <person name="Dalen L."/>
            <person name="Bruford M.W."/>
        </authorList>
    </citation>
    <scope>NUCLEOTIDE SEQUENCE [LARGE SCALE GENOMIC DNA]</scope>
    <source>
        <strain evidence="2">SBR-YM</strain>
        <tissue evidence="2">Skin</tissue>
    </source>
</reference>
<feature type="region of interest" description="Disordered" evidence="1">
    <location>
        <begin position="94"/>
        <end position="136"/>
    </location>
</feature>
<feature type="compositionally biased region" description="Pro residues" evidence="1">
    <location>
        <begin position="245"/>
        <end position="258"/>
    </location>
</feature>
<dbReference type="Proteomes" id="UP000551758">
    <property type="component" value="Unassembled WGS sequence"/>
</dbReference>